<comment type="similarity">
    <text evidence="3">Belongs to the borealin family.</text>
</comment>
<evidence type="ECO:0000256" key="10">
    <source>
        <dbReference type="SAM" id="MobiDB-lite"/>
    </source>
</evidence>
<keyword evidence="4" id="KW-0158">Chromosome</keyword>
<dbReference type="GO" id="GO:0051233">
    <property type="term" value="C:spindle midzone"/>
    <property type="evidence" value="ECO:0007669"/>
    <property type="project" value="TreeGrafter"/>
</dbReference>
<evidence type="ECO:0000256" key="5">
    <source>
        <dbReference type="ARBA" id="ARBA00022618"/>
    </source>
</evidence>
<reference evidence="12" key="1">
    <citation type="submission" date="2023-06" db="EMBL/GenBank/DDBJ databases">
        <title>Genome-scale phylogeny and comparative genomics of the fungal order Sordariales.</title>
        <authorList>
            <consortium name="Lawrence Berkeley National Laboratory"/>
            <person name="Hensen N."/>
            <person name="Bonometti L."/>
            <person name="Westerberg I."/>
            <person name="Brannstrom I.O."/>
            <person name="Guillou S."/>
            <person name="Cros-Aarteil S."/>
            <person name="Calhoun S."/>
            <person name="Haridas S."/>
            <person name="Kuo A."/>
            <person name="Mondo S."/>
            <person name="Pangilinan J."/>
            <person name="Riley R."/>
            <person name="Labutti K."/>
            <person name="Andreopoulos B."/>
            <person name="Lipzen A."/>
            <person name="Chen C."/>
            <person name="Yanf M."/>
            <person name="Daum C."/>
            <person name="Ng V."/>
            <person name="Clum A."/>
            <person name="Steindorff A."/>
            <person name="Ohm R."/>
            <person name="Martin F."/>
            <person name="Silar P."/>
            <person name="Natvig D."/>
            <person name="Lalanne C."/>
            <person name="Gautier V."/>
            <person name="Ament-Velasquez S.L."/>
            <person name="Kruys A."/>
            <person name="Hutchinson M.I."/>
            <person name="Powell A.J."/>
            <person name="Barry K."/>
            <person name="Miller A.N."/>
            <person name="Grigoriev I.V."/>
            <person name="Debuchy R."/>
            <person name="Gladieux P."/>
            <person name="Thoren M.H."/>
            <person name="Johannesson H."/>
        </authorList>
    </citation>
    <scope>NUCLEOTIDE SEQUENCE</scope>
    <source>
        <strain evidence="12">CBS 606.72</strain>
    </source>
</reference>
<dbReference type="GO" id="GO:0032133">
    <property type="term" value="C:chromosome passenger complex"/>
    <property type="evidence" value="ECO:0007669"/>
    <property type="project" value="TreeGrafter"/>
</dbReference>
<feature type="compositionally biased region" description="Low complexity" evidence="10">
    <location>
        <begin position="247"/>
        <end position="274"/>
    </location>
</feature>
<accession>A0AA40CCK5</accession>
<evidence type="ECO:0000256" key="9">
    <source>
        <dbReference type="ARBA" id="ARBA00023328"/>
    </source>
</evidence>
<feature type="compositionally biased region" description="Basic residues" evidence="10">
    <location>
        <begin position="1"/>
        <end position="10"/>
    </location>
</feature>
<evidence type="ECO:0000313" key="13">
    <source>
        <dbReference type="Proteomes" id="UP001175000"/>
    </source>
</evidence>
<keyword evidence="8" id="KW-0131">Cell cycle</keyword>
<feature type="compositionally biased region" description="Low complexity" evidence="10">
    <location>
        <begin position="337"/>
        <end position="367"/>
    </location>
</feature>
<feature type="compositionally biased region" description="Polar residues" evidence="10">
    <location>
        <begin position="301"/>
        <end position="312"/>
    </location>
</feature>
<dbReference type="GO" id="GO:0000775">
    <property type="term" value="C:chromosome, centromeric region"/>
    <property type="evidence" value="ECO:0007669"/>
    <property type="project" value="UniProtKB-SubCell"/>
</dbReference>
<dbReference type="InterPro" id="IPR018867">
    <property type="entry name" value="Cell_div_borealin"/>
</dbReference>
<feature type="region of interest" description="Disordered" evidence="10">
    <location>
        <begin position="1"/>
        <end position="48"/>
    </location>
</feature>
<keyword evidence="5" id="KW-0132">Cell division</keyword>
<evidence type="ECO:0000313" key="12">
    <source>
        <dbReference type="EMBL" id="KAK0633472.1"/>
    </source>
</evidence>
<keyword evidence="7" id="KW-0539">Nucleus</keyword>
<feature type="compositionally biased region" description="Basic and acidic residues" evidence="10">
    <location>
        <begin position="157"/>
        <end position="177"/>
    </location>
</feature>
<sequence length="374" mass="39828">MPNIIGRKRKSEQAGLDSDATGEMDRQMIPTKRGDQPSNGSPMKKKRTGITLAQKQALIENLQLEITERARKLRSNYNIHAQTLRTRVEIRVHRISRPLRNITMGELLQKYNAQQQQHKDVTRGPPVPAKDSVVGQYAFSRPLTAIPGSPARPTKRMSHEMSGGDKENEIETIDLPKKKVRAGPTAEVARTHGQVLSPASSNSRIAPRGERAPPSPVKSGIARPVSPTKMVTATSLLSNMVEKARSTRTAATNRKATTSTTGSSSNGSTSTASTRAKKGVAAQPAPTARPATRTGRRVSVISESSDGSTSTVVRKRPGTAMSTASKAPAAKRTVMSTIKKGVGAGTTTKKAPASAAKGSQAAPAATGRVLRKRT</sequence>
<protein>
    <submittedName>
        <fullName evidence="12">Borealin N terminal-domain-containing protein</fullName>
    </submittedName>
</protein>
<gene>
    <name evidence="12" type="ORF">B0T14DRAFT_69819</name>
</gene>
<dbReference type="GO" id="GO:0051301">
    <property type="term" value="P:cell division"/>
    <property type="evidence" value="ECO:0007669"/>
    <property type="project" value="UniProtKB-KW"/>
</dbReference>
<dbReference type="PANTHER" id="PTHR16040">
    <property type="entry name" value="AUSTRALIN, ISOFORM A-RELATED"/>
    <property type="match status" value="1"/>
</dbReference>
<proteinExistence type="inferred from homology"/>
<evidence type="ECO:0000256" key="4">
    <source>
        <dbReference type="ARBA" id="ARBA00022454"/>
    </source>
</evidence>
<evidence type="ECO:0000256" key="2">
    <source>
        <dbReference type="ARBA" id="ARBA00004584"/>
    </source>
</evidence>
<feature type="compositionally biased region" description="Low complexity" evidence="10">
    <location>
        <begin position="281"/>
        <end position="293"/>
    </location>
</feature>
<comment type="caution">
    <text evidence="12">The sequence shown here is derived from an EMBL/GenBank/DDBJ whole genome shotgun (WGS) entry which is preliminary data.</text>
</comment>
<keyword evidence="6" id="KW-0498">Mitosis</keyword>
<evidence type="ECO:0000256" key="3">
    <source>
        <dbReference type="ARBA" id="ARBA00009914"/>
    </source>
</evidence>
<dbReference type="InterPro" id="IPR018851">
    <property type="entry name" value="Borealin_N"/>
</dbReference>
<organism evidence="12 13">
    <name type="scientific">Immersiella caudata</name>
    <dbReference type="NCBI Taxonomy" id="314043"/>
    <lineage>
        <taxon>Eukaryota</taxon>
        <taxon>Fungi</taxon>
        <taxon>Dikarya</taxon>
        <taxon>Ascomycota</taxon>
        <taxon>Pezizomycotina</taxon>
        <taxon>Sordariomycetes</taxon>
        <taxon>Sordariomycetidae</taxon>
        <taxon>Sordariales</taxon>
        <taxon>Lasiosphaeriaceae</taxon>
        <taxon>Immersiella</taxon>
    </lineage>
</organism>
<feature type="region of interest" description="Disordered" evidence="10">
    <location>
        <begin position="242"/>
        <end position="374"/>
    </location>
</feature>
<evidence type="ECO:0000256" key="6">
    <source>
        <dbReference type="ARBA" id="ARBA00022776"/>
    </source>
</evidence>
<dbReference type="EMBL" id="JAULSU010000001">
    <property type="protein sequence ID" value="KAK0633472.1"/>
    <property type="molecule type" value="Genomic_DNA"/>
</dbReference>
<evidence type="ECO:0000256" key="8">
    <source>
        <dbReference type="ARBA" id="ARBA00023306"/>
    </source>
</evidence>
<feature type="region of interest" description="Disordered" evidence="10">
    <location>
        <begin position="144"/>
        <end position="228"/>
    </location>
</feature>
<dbReference type="Proteomes" id="UP001175000">
    <property type="component" value="Unassembled WGS sequence"/>
</dbReference>
<feature type="domain" description="Borealin N-terminal" evidence="11">
    <location>
        <begin position="54"/>
        <end position="110"/>
    </location>
</feature>
<dbReference type="PANTHER" id="PTHR16040:SF7">
    <property type="entry name" value="AUSTRALIN, ISOFORM A-RELATED"/>
    <property type="match status" value="1"/>
</dbReference>
<keyword evidence="9" id="KW-0137">Centromere</keyword>
<evidence type="ECO:0000256" key="1">
    <source>
        <dbReference type="ARBA" id="ARBA00004123"/>
    </source>
</evidence>
<keyword evidence="13" id="KW-1185">Reference proteome</keyword>
<dbReference type="GO" id="GO:0005634">
    <property type="term" value="C:nucleus"/>
    <property type="evidence" value="ECO:0007669"/>
    <property type="project" value="UniProtKB-SubCell"/>
</dbReference>
<comment type="subcellular location">
    <subcellularLocation>
        <location evidence="2">Chromosome</location>
        <location evidence="2">Centromere</location>
    </subcellularLocation>
    <subcellularLocation>
        <location evidence="1">Nucleus</location>
    </subcellularLocation>
</comment>
<evidence type="ECO:0000259" key="11">
    <source>
        <dbReference type="Pfam" id="PF10444"/>
    </source>
</evidence>
<dbReference type="AlphaFoldDB" id="A0AA40CCK5"/>
<dbReference type="Pfam" id="PF10444">
    <property type="entry name" value="Nbl1_Borealin_N"/>
    <property type="match status" value="1"/>
</dbReference>
<evidence type="ECO:0000256" key="7">
    <source>
        <dbReference type="ARBA" id="ARBA00023242"/>
    </source>
</evidence>
<dbReference type="GO" id="GO:0000070">
    <property type="term" value="P:mitotic sister chromatid segregation"/>
    <property type="evidence" value="ECO:0007669"/>
    <property type="project" value="TreeGrafter"/>
</dbReference>
<name>A0AA40CCK5_9PEZI</name>